<keyword evidence="13" id="KW-1185">Reference proteome</keyword>
<dbReference type="SUPFAM" id="SSF53098">
    <property type="entry name" value="Ribonuclease H-like"/>
    <property type="match status" value="1"/>
</dbReference>
<dbReference type="GO" id="GO:0003677">
    <property type="term" value="F:DNA binding"/>
    <property type="evidence" value="ECO:0007669"/>
    <property type="project" value="UniProtKB-KW"/>
</dbReference>
<dbReference type="Proteomes" id="UP000054624">
    <property type="component" value="Unassembled WGS sequence"/>
</dbReference>
<evidence type="ECO:0000313" key="12">
    <source>
        <dbReference type="EMBL" id="SAK95744.1"/>
    </source>
</evidence>
<evidence type="ECO:0000256" key="9">
    <source>
        <dbReference type="ARBA" id="ARBA00023125"/>
    </source>
</evidence>
<dbReference type="OrthoDB" id="5465413at2"/>
<dbReference type="STRING" id="1777137.AWB76_07186"/>
<evidence type="ECO:0000256" key="1">
    <source>
        <dbReference type="ARBA" id="ARBA00007705"/>
    </source>
</evidence>
<dbReference type="Pfam" id="PF00476">
    <property type="entry name" value="DNA_pol_A"/>
    <property type="match status" value="1"/>
</dbReference>
<dbReference type="RefSeq" id="WP_061164719.1">
    <property type="nucleotide sequence ID" value="NZ_FCOI02000046.1"/>
</dbReference>
<evidence type="ECO:0000256" key="5">
    <source>
        <dbReference type="ARBA" id="ARBA00022679"/>
    </source>
</evidence>
<evidence type="ECO:0000256" key="4">
    <source>
        <dbReference type="ARBA" id="ARBA00020311"/>
    </source>
</evidence>
<dbReference type="GO" id="GO:0003887">
    <property type="term" value="F:DNA-directed DNA polymerase activity"/>
    <property type="evidence" value="ECO:0007669"/>
    <property type="project" value="UniProtKB-KW"/>
</dbReference>
<feature type="domain" description="DNA-directed DNA polymerase family A palm" evidence="11">
    <location>
        <begin position="367"/>
        <end position="560"/>
    </location>
</feature>
<dbReference type="EMBL" id="FCOI02000046">
    <property type="protein sequence ID" value="SAK95744.1"/>
    <property type="molecule type" value="Genomic_DNA"/>
</dbReference>
<comment type="catalytic activity">
    <reaction evidence="10">
        <text>DNA(n) + a 2'-deoxyribonucleoside 5'-triphosphate = DNA(n+1) + diphosphate</text>
        <dbReference type="Rhea" id="RHEA:22508"/>
        <dbReference type="Rhea" id="RHEA-COMP:17339"/>
        <dbReference type="Rhea" id="RHEA-COMP:17340"/>
        <dbReference type="ChEBI" id="CHEBI:33019"/>
        <dbReference type="ChEBI" id="CHEBI:61560"/>
        <dbReference type="ChEBI" id="CHEBI:173112"/>
        <dbReference type="EC" id="2.7.7.7"/>
    </reaction>
</comment>
<dbReference type="Gene3D" id="3.30.420.10">
    <property type="entry name" value="Ribonuclease H-like superfamily/Ribonuclease H"/>
    <property type="match status" value="1"/>
</dbReference>
<dbReference type="SMART" id="SM00482">
    <property type="entry name" value="POLAc"/>
    <property type="match status" value="1"/>
</dbReference>
<sequence length="599" mass="67460">MRLIADIETNGLLHDVTVIHCLVAKDADTGKVSTFHGGAIEDGIKLLQQADHLIFHNGLDYDLPVIQKLYPWFSFDFKKVTDTLVISRLFFPDLLTRDGGHVKAGRLPAKRVGSHALEAWGMRLGVLKGDYAEEFKAAWVANNPDQKYPDGLEWAEFSTAMLEYCVQDVEVTETLYNHFSALEYSQQAIEIEHEVRQYCSMMTRSGWPFNTQAAVELYSKLAAERDAIRQQMLDTFPPLVIERFSEKTGKRLKDRIVEFNPGSRDQIAQRLIVKYGWEPKAFTEGGKPQIDETILEKLDYPEAKFLSHYFLLEKRIGQLAEGNQAWLKHERKGHIHHSINTNGAVTGRCTHSWPNVAQVPTVRALWGKECRGLWGVRPGFRQVGVDLSGIELRCLAHYMARWDQGAYGEVILNGDIHTVNQEAAGLPTRDNAKTFIYGWLYGAGDAKIGSIVGKGAKEGKKLKESFLRKLPALGSLKKAVDKAAERGFLIGLDGRRVPVRHKHAALNTLLQGAGALIAKQWLIECFHEAERRGFKYGWDRDFTLLGWVHDELQWAVKEGSEEAFGEMVAGCARKAGDYFKFKCPVDAEFKTGASWADCH</sequence>
<keyword evidence="7" id="KW-0235">DNA replication</keyword>
<dbReference type="InterPro" id="IPR002298">
    <property type="entry name" value="DNA_polymerase_A"/>
</dbReference>
<organism evidence="12 13">
    <name type="scientific">Caballeronia temeraria</name>
    <dbReference type="NCBI Taxonomy" id="1777137"/>
    <lineage>
        <taxon>Bacteria</taxon>
        <taxon>Pseudomonadati</taxon>
        <taxon>Pseudomonadota</taxon>
        <taxon>Betaproteobacteria</taxon>
        <taxon>Burkholderiales</taxon>
        <taxon>Burkholderiaceae</taxon>
        <taxon>Caballeronia</taxon>
    </lineage>
</organism>
<proteinExistence type="inferred from homology"/>
<evidence type="ECO:0000256" key="2">
    <source>
        <dbReference type="ARBA" id="ARBA00011541"/>
    </source>
</evidence>
<dbReference type="InterPro" id="IPR001098">
    <property type="entry name" value="DNA-dir_DNA_pol_A_palm_dom"/>
</dbReference>
<dbReference type="GO" id="GO:0006261">
    <property type="term" value="P:DNA-templated DNA replication"/>
    <property type="evidence" value="ECO:0007669"/>
    <property type="project" value="InterPro"/>
</dbReference>
<dbReference type="Gene3D" id="1.20.1060.10">
    <property type="entry name" value="Taq DNA Polymerase, Chain T, domain 4"/>
    <property type="match status" value="1"/>
</dbReference>
<name>A0A158DMD1_9BURK</name>
<dbReference type="PANTHER" id="PTHR10133:SF27">
    <property type="entry name" value="DNA POLYMERASE NU"/>
    <property type="match status" value="1"/>
</dbReference>
<evidence type="ECO:0000256" key="8">
    <source>
        <dbReference type="ARBA" id="ARBA00022932"/>
    </source>
</evidence>
<keyword evidence="9" id="KW-0238">DNA-binding</keyword>
<dbReference type="PROSITE" id="PS00447">
    <property type="entry name" value="DNA_POLYMERASE_A"/>
    <property type="match status" value="1"/>
</dbReference>
<evidence type="ECO:0000256" key="10">
    <source>
        <dbReference type="ARBA" id="ARBA00049244"/>
    </source>
</evidence>
<gene>
    <name evidence="12" type="ORF">AWB76_07186</name>
</gene>
<reference evidence="13" key="1">
    <citation type="submission" date="2016-01" db="EMBL/GenBank/DDBJ databases">
        <authorList>
            <person name="Peeters Charlotte."/>
        </authorList>
    </citation>
    <scope>NUCLEOTIDE SEQUENCE [LARGE SCALE GENOMIC DNA]</scope>
</reference>
<keyword evidence="6" id="KW-0548">Nucleotidyltransferase</keyword>
<evidence type="ECO:0000256" key="6">
    <source>
        <dbReference type="ARBA" id="ARBA00022695"/>
    </source>
</evidence>
<dbReference type="Gene3D" id="3.30.70.370">
    <property type="match status" value="2"/>
</dbReference>
<evidence type="ECO:0000313" key="13">
    <source>
        <dbReference type="Proteomes" id="UP000054624"/>
    </source>
</evidence>
<accession>A0A158DMD1</accession>
<dbReference type="InterPro" id="IPR019760">
    <property type="entry name" value="DNA-dir_DNA_pol_A_CS"/>
</dbReference>
<keyword evidence="5" id="KW-0808">Transferase</keyword>
<dbReference type="AlphaFoldDB" id="A0A158DMD1"/>
<protein>
    <recommendedName>
        <fullName evidence="4">DNA polymerase I</fullName>
        <ecNumber evidence="3">2.7.7.7</ecNumber>
    </recommendedName>
</protein>
<dbReference type="PANTHER" id="PTHR10133">
    <property type="entry name" value="DNA POLYMERASE I"/>
    <property type="match status" value="1"/>
</dbReference>
<dbReference type="EC" id="2.7.7.7" evidence="3"/>
<keyword evidence="8" id="KW-0239">DNA-directed DNA polymerase</keyword>
<dbReference type="InterPro" id="IPR036397">
    <property type="entry name" value="RNaseH_sf"/>
</dbReference>
<comment type="subunit">
    <text evidence="2">Single-chain monomer with multiple functions.</text>
</comment>
<evidence type="ECO:0000256" key="7">
    <source>
        <dbReference type="ARBA" id="ARBA00022705"/>
    </source>
</evidence>
<dbReference type="PRINTS" id="PR00868">
    <property type="entry name" value="DNAPOLI"/>
</dbReference>
<evidence type="ECO:0000259" key="11">
    <source>
        <dbReference type="SMART" id="SM00482"/>
    </source>
</evidence>
<dbReference type="GO" id="GO:0006302">
    <property type="term" value="P:double-strand break repair"/>
    <property type="evidence" value="ECO:0007669"/>
    <property type="project" value="TreeGrafter"/>
</dbReference>
<comment type="similarity">
    <text evidence="1">Belongs to the DNA polymerase type-A family.</text>
</comment>
<dbReference type="SUPFAM" id="SSF56672">
    <property type="entry name" value="DNA/RNA polymerases"/>
    <property type="match status" value="1"/>
</dbReference>
<dbReference type="InterPro" id="IPR012337">
    <property type="entry name" value="RNaseH-like_sf"/>
</dbReference>
<dbReference type="InterPro" id="IPR043502">
    <property type="entry name" value="DNA/RNA_pol_sf"/>
</dbReference>
<evidence type="ECO:0000256" key="3">
    <source>
        <dbReference type="ARBA" id="ARBA00012417"/>
    </source>
</evidence>